<dbReference type="InterPro" id="IPR045523">
    <property type="entry name" value="GASH"/>
</dbReference>
<evidence type="ECO:0000313" key="3">
    <source>
        <dbReference type="Proteomes" id="UP000623090"/>
    </source>
</evidence>
<reference evidence="2 3" key="1">
    <citation type="journal article" date="2020" name="Microorganisms">
        <title>Description of Komagataeibacter melaceti sp. nov. and Komagataeibacter melomenusus sp. nov. Isolated from Apple Cider Vinegar.</title>
        <authorList>
            <person name="Maric L."/>
            <person name="Cleenwerck I."/>
            <person name="Accetto T."/>
            <person name="Vandamme P."/>
            <person name="Trcek J."/>
        </authorList>
    </citation>
    <scope>NUCLEOTIDE SEQUENCE [LARGE SCALE GENOMIC DNA]</scope>
    <source>
        <strain evidence="2 3">AV436</strain>
    </source>
</reference>
<accession>A0ABX2ACD2</accession>
<evidence type="ECO:0000313" key="2">
    <source>
        <dbReference type="EMBL" id="NPC65776.1"/>
    </source>
</evidence>
<organism evidence="2 3">
    <name type="scientific">Komagataeibacter melomenusus</name>
    <dbReference type="NCBI Taxonomy" id="2766578"/>
    <lineage>
        <taxon>Bacteria</taxon>
        <taxon>Pseudomonadati</taxon>
        <taxon>Pseudomonadota</taxon>
        <taxon>Alphaproteobacteria</taxon>
        <taxon>Acetobacterales</taxon>
        <taxon>Acetobacteraceae</taxon>
        <taxon>Komagataeibacter</taxon>
    </lineage>
</organism>
<dbReference type="EMBL" id="JABJWC010000008">
    <property type="protein sequence ID" value="NPC65776.1"/>
    <property type="molecule type" value="Genomic_DNA"/>
</dbReference>
<gene>
    <name evidence="2" type="ORF">HNW77_05095</name>
</gene>
<protein>
    <recommendedName>
        <fullName evidence="1">GTPase-associated system helical domain-containing protein</fullName>
    </recommendedName>
</protein>
<name>A0ABX2ACD2_9PROT</name>
<proteinExistence type="predicted"/>
<dbReference type="Pfam" id="PF19994">
    <property type="entry name" value="GASH"/>
    <property type="match status" value="1"/>
</dbReference>
<evidence type="ECO:0000259" key="1">
    <source>
        <dbReference type="Pfam" id="PF19994"/>
    </source>
</evidence>
<feature type="domain" description="GTPase-associated system helical" evidence="1">
    <location>
        <begin position="6"/>
        <end position="432"/>
    </location>
</feature>
<comment type="caution">
    <text evidence="2">The sequence shown here is derived from an EMBL/GenBank/DDBJ whole genome shotgun (WGS) entry which is preliminary data.</text>
</comment>
<dbReference type="Proteomes" id="UP000623090">
    <property type="component" value="Unassembled WGS sequence"/>
</dbReference>
<sequence length="448" mass="47923">MDNATLQGFLNKGLIDVGGDDTKLQKLSQAAKDLAGILKKTPSKALSYSLIAFDPGAPEDDPVVREALATLQNRWATYRNTFAATPITVIRAILLDALVDAAEEDDRVGVCFVASARNALPLLPVDNERDIWIGIVEQVERRVDARAEEEWATPETISVPPMKYEVPTFTAPEVTIGEASASDLQAGMQAAAGPSYQSPGQGAVATNGNQNWPLQNQLQPWVYEFGTRSGTAIATAINAAMAEIEVRQPDLAEPFSKLAKVVSGYVDNTLKSISVATAGLQRRTNLLWWREALYSPSAGKSYRELLPSVAAALMALDLFKAVPLFSPASVSAFLSEAVLHLQGTGDHGKRPVRDLVAEAQNHSDLASLRATAALLAAAPDGRGPLLALIGHPARIDAQNADDFQRLTGVPAASELDAVAWAGWLFRELQASKATKDASPAKRRSAKKN</sequence>
<keyword evidence="3" id="KW-1185">Reference proteome</keyword>
<dbReference type="RefSeq" id="WP_172155826.1">
    <property type="nucleotide sequence ID" value="NZ_JABJWC010000008.1"/>
</dbReference>